<dbReference type="InterPro" id="IPR014284">
    <property type="entry name" value="RNA_pol_sigma-70_dom"/>
</dbReference>
<evidence type="ECO:0000256" key="2">
    <source>
        <dbReference type="ARBA" id="ARBA00023015"/>
    </source>
</evidence>
<evidence type="ECO:0000256" key="3">
    <source>
        <dbReference type="ARBA" id="ARBA00023082"/>
    </source>
</evidence>
<protein>
    <submittedName>
        <fullName evidence="8">Sigma-70 family RNA polymerase sigma factor</fullName>
    </submittedName>
</protein>
<comment type="similarity">
    <text evidence="1">Belongs to the sigma-70 factor family. ECF subfamily.</text>
</comment>
<keyword evidence="9" id="KW-1185">Reference proteome</keyword>
<keyword evidence="5" id="KW-0804">Transcription</keyword>
<keyword evidence="3" id="KW-0731">Sigma factor</keyword>
<accession>A0ABY5K7V4</accession>
<dbReference type="Pfam" id="PF08281">
    <property type="entry name" value="Sigma70_r4_2"/>
    <property type="match status" value="1"/>
</dbReference>
<evidence type="ECO:0000313" key="9">
    <source>
        <dbReference type="Proteomes" id="UP001317322"/>
    </source>
</evidence>
<dbReference type="InterPro" id="IPR013324">
    <property type="entry name" value="RNA_pol_sigma_r3/r4-like"/>
</dbReference>
<dbReference type="Gene3D" id="1.10.10.10">
    <property type="entry name" value="Winged helix-like DNA-binding domain superfamily/Winged helix DNA-binding domain"/>
    <property type="match status" value="1"/>
</dbReference>
<dbReference type="SUPFAM" id="SSF88946">
    <property type="entry name" value="Sigma2 domain of RNA polymerase sigma factors"/>
    <property type="match status" value="1"/>
</dbReference>
<dbReference type="PANTHER" id="PTHR43133:SF50">
    <property type="entry name" value="ECF RNA POLYMERASE SIGMA FACTOR SIGM"/>
    <property type="match status" value="1"/>
</dbReference>
<evidence type="ECO:0000313" key="8">
    <source>
        <dbReference type="EMBL" id="UUI65155.1"/>
    </source>
</evidence>
<sequence length="187" mass="20165">MTRSDDVLDELVRVRYPALLARARMLVRDPAAAQDLVQDALVATFVGRARFGSVPAAEQYVRRALATRYVDGLRRGGRERAGAARLAALPVAAAPDPAEASTALADDVERALATLAPRERACVVLRHLEDLSVHETAVLLRLSDGAVKRYTADGVRALQALLGVRAPDPERAGVRVRLVPTEEESRG</sequence>
<dbReference type="NCBIfam" id="TIGR02937">
    <property type="entry name" value="sigma70-ECF"/>
    <property type="match status" value="1"/>
</dbReference>
<evidence type="ECO:0000256" key="1">
    <source>
        <dbReference type="ARBA" id="ARBA00010641"/>
    </source>
</evidence>
<dbReference type="InterPro" id="IPR007627">
    <property type="entry name" value="RNA_pol_sigma70_r2"/>
</dbReference>
<evidence type="ECO:0000256" key="4">
    <source>
        <dbReference type="ARBA" id="ARBA00023125"/>
    </source>
</evidence>
<dbReference type="Pfam" id="PF04542">
    <property type="entry name" value="Sigma70_r2"/>
    <property type="match status" value="1"/>
</dbReference>
<dbReference type="SUPFAM" id="SSF88659">
    <property type="entry name" value="Sigma3 and sigma4 domains of RNA polymerase sigma factors"/>
    <property type="match status" value="1"/>
</dbReference>
<dbReference type="RefSeq" id="WP_227563647.1">
    <property type="nucleotide sequence ID" value="NZ_CP101989.1"/>
</dbReference>
<dbReference type="InterPro" id="IPR039425">
    <property type="entry name" value="RNA_pol_sigma-70-like"/>
</dbReference>
<dbReference type="InterPro" id="IPR013325">
    <property type="entry name" value="RNA_pol_sigma_r2"/>
</dbReference>
<feature type="domain" description="RNA polymerase sigma factor 70 region 4 type 2" evidence="7">
    <location>
        <begin position="107"/>
        <end position="158"/>
    </location>
</feature>
<dbReference type="PANTHER" id="PTHR43133">
    <property type="entry name" value="RNA POLYMERASE ECF-TYPE SIGMA FACTO"/>
    <property type="match status" value="1"/>
</dbReference>
<evidence type="ECO:0000259" key="6">
    <source>
        <dbReference type="Pfam" id="PF04542"/>
    </source>
</evidence>
<dbReference type="Proteomes" id="UP001317322">
    <property type="component" value="Chromosome"/>
</dbReference>
<dbReference type="EMBL" id="CP101989">
    <property type="protein sequence ID" value="UUI65155.1"/>
    <property type="molecule type" value="Genomic_DNA"/>
</dbReference>
<organism evidence="8 9">
    <name type="scientific">Cellulomonas wangsupingiae</name>
    <dbReference type="NCBI Taxonomy" id="2968085"/>
    <lineage>
        <taxon>Bacteria</taxon>
        <taxon>Bacillati</taxon>
        <taxon>Actinomycetota</taxon>
        <taxon>Actinomycetes</taxon>
        <taxon>Micrococcales</taxon>
        <taxon>Cellulomonadaceae</taxon>
        <taxon>Cellulomonas</taxon>
    </lineage>
</organism>
<keyword evidence="2" id="KW-0805">Transcription regulation</keyword>
<dbReference type="InterPro" id="IPR013249">
    <property type="entry name" value="RNA_pol_sigma70_r4_t2"/>
</dbReference>
<keyword evidence="4" id="KW-0238">DNA-binding</keyword>
<reference evidence="8 9" key="1">
    <citation type="submission" date="2022-07" db="EMBL/GenBank/DDBJ databases">
        <title>Novel species in genus cellulomonas.</title>
        <authorList>
            <person name="Ye L."/>
        </authorList>
    </citation>
    <scope>NUCLEOTIDE SEQUENCE [LARGE SCALE GENOMIC DNA]</scope>
    <source>
        <strain evidence="9">zg-Y908</strain>
    </source>
</reference>
<proteinExistence type="inferred from homology"/>
<feature type="domain" description="RNA polymerase sigma-70 region 2" evidence="6">
    <location>
        <begin position="11"/>
        <end position="78"/>
    </location>
</feature>
<dbReference type="Gene3D" id="1.10.1740.10">
    <property type="match status" value="1"/>
</dbReference>
<gene>
    <name evidence="8" type="ORF">NP075_18935</name>
</gene>
<evidence type="ECO:0000256" key="5">
    <source>
        <dbReference type="ARBA" id="ARBA00023163"/>
    </source>
</evidence>
<dbReference type="InterPro" id="IPR036388">
    <property type="entry name" value="WH-like_DNA-bd_sf"/>
</dbReference>
<evidence type="ECO:0000259" key="7">
    <source>
        <dbReference type="Pfam" id="PF08281"/>
    </source>
</evidence>
<name>A0ABY5K7V4_9CELL</name>